<evidence type="ECO:0000256" key="2">
    <source>
        <dbReference type="ARBA" id="ARBA00007998"/>
    </source>
</evidence>
<organism evidence="9 10">
    <name type="scientific">Paenibacillus alvei</name>
    <name type="common">Bacillus alvei</name>
    <dbReference type="NCBI Taxonomy" id="44250"/>
    <lineage>
        <taxon>Bacteria</taxon>
        <taxon>Bacillati</taxon>
        <taxon>Bacillota</taxon>
        <taxon>Bacilli</taxon>
        <taxon>Bacillales</taxon>
        <taxon>Paenibacillaceae</taxon>
        <taxon>Paenibacillus</taxon>
    </lineage>
</organism>
<dbReference type="GO" id="GO:0009847">
    <property type="term" value="P:spore germination"/>
    <property type="evidence" value="ECO:0007669"/>
    <property type="project" value="InterPro"/>
</dbReference>
<feature type="transmembrane region" description="Helical" evidence="8">
    <location>
        <begin position="43"/>
        <end position="62"/>
    </location>
</feature>
<gene>
    <name evidence="9" type="primary">gerQB</name>
    <name evidence="9" type="ORF">PBLR_12491</name>
</gene>
<feature type="transmembrane region" description="Helical" evidence="8">
    <location>
        <begin position="218"/>
        <end position="241"/>
    </location>
</feature>
<feature type="transmembrane region" description="Helical" evidence="8">
    <location>
        <begin position="270"/>
        <end position="292"/>
    </location>
</feature>
<feature type="transmembrane region" description="Helical" evidence="8">
    <location>
        <begin position="114"/>
        <end position="136"/>
    </location>
</feature>
<evidence type="ECO:0000256" key="5">
    <source>
        <dbReference type="ARBA" id="ARBA00022692"/>
    </source>
</evidence>
<feature type="transmembrane region" description="Helical" evidence="8">
    <location>
        <begin position="341"/>
        <end position="359"/>
    </location>
</feature>
<evidence type="ECO:0000256" key="1">
    <source>
        <dbReference type="ARBA" id="ARBA00004141"/>
    </source>
</evidence>
<comment type="subcellular location">
    <subcellularLocation>
        <location evidence="1">Membrane</location>
        <topology evidence="1">Multi-pass membrane protein</topology>
    </subcellularLocation>
</comment>
<feature type="transmembrane region" description="Helical" evidence="8">
    <location>
        <begin position="185"/>
        <end position="206"/>
    </location>
</feature>
<dbReference type="RefSeq" id="WP_138186014.1">
    <property type="nucleotide sequence ID" value="NZ_LS992241.1"/>
</dbReference>
<dbReference type="EMBL" id="LS992241">
    <property type="protein sequence ID" value="SYX84069.1"/>
    <property type="molecule type" value="Genomic_DNA"/>
</dbReference>
<dbReference type="NCBIfam" id="TIGR00912">
    <property type="entry name" value="2A0309"/>
    <property type="match status" value="1"/>
</dbReference>
<keyword evidence="6 8" id="KW-1133">Transmembrane helix</keyword>
<comment type="similarity">
    <text evidence="2">Belongs to the amino acid-polyamine-organocation (APC) superfamily. Spore germination protein (SGP) (TC 2.A.3.9) family.</text>
</comment>
<sequence>MKTLLNRYTVSPFFVFYLIHSNQVGIGILSFQRAITLNAGYDAWISVLLSGISISIVIWMMYRILKLAKNDLVSINQICFGKWIGTVLNVSMVLYFLTGAVFILCSYIELIHTWMFPLMKTWHISVILLLLIYYIVSGGFRIVTGMCFISVVLPLALMIVMLFLPLKYVKIDHFSTMFSHSFHDILLSSKTMALQFLGFEALFMYYPLIKDSEKSEKWAQWGLLSTTVVYLFVTLLTFGYFSEDQLSHIIWPTLTMIKTNQLPFIERFEYIVISLWLLIIIPNISLNIWAACRGVKRVFNMKKHFSLILFMALLFVISELLNDRKSIKYLAMFYSDIGKSFTYFYIPLLFVIIHLRQFFKR</sequence>
<dbReference type="Proteomes" id="UP000304148">
    <property type="component" value="Chromosome"/>
</dbReference>
<dbReference type="PANTHER" id="PTHR34975:SF2">
    <property type="entry name" value="SPORE GERMINATION PROTEIN A2"/>
    <property type="match status" value="1"/>
</dbReference>
<feature type="transmembrane region" description="Helical" evidence="8">
    <location>
        <begin position="83"/>
        <end position="108"/>
    </location>
</feature>
<keyword evidence="7 8" id="KW-0472">Membrane</keyword>
<keyword evidence="5 8" id="KW-0812">Transmembrane</keyword>
<keyword evidence="4" id="KW-0309">Germination</keyword>
<evidence type="ECO:0000313" key="9">
    <source>
        <dbReference type="EMBL" id="SYX84069.1"/>
    </source>
</evidence>
<dbReference type="InterPro" id="IPR004761">
    <property type="entry name" value="Spore_GerAB"/>
</dbReference>
<keyword evidence="3" id="KW-0813">Transport</keyword>
<evidence type="ECO:0000256" key="8">
    <source>
        <dbReference type="SAM" id="Phobius"/>
    </source>
</evidence>
<feature type="transmembrane region" description="Helical" evidence="8">
    <location>
        <begin position="304"/>
        <end position="321"/>
    </location>
</feature>
<dbReference type="PANTHER" id="PTHR34975">
    <property type="entry name" value="SPORE GERMINATION PROTEIN A2"/>
    <property type="match status" value="1"/>
</dbReference>
<evidence type="ECO:0000256" key="6">
    <source>
        <dbReference type="ARBA" id="ARBA00022989"/>
    </source>
</evidence>
<dbReference type="GO" id="GO:0016020">
    <property type="term" value="C:membrane"/>
    <property type="evidence" value="ECO:0007669"/>
    <property type="project" value="UniProtKB-SubCell"/>
</dbReference>
<name>A0A383RCN5_PAEAL</name>
<dbReference type="Pfam" id="PF03845">
    <property type="entry name" value="Spore_permease"/>
    <property type="match status" value="1"/>
</dbReference>
<accession>A0A383RCN5</accession>
<protein>
    <submittedName>
        <fullName evidence="9">Spore germination protein GerQB</fullName>
    </submittedName>
</protein>
<reference evidence="10" key="1">
    <citation type="submission" date="2018-08" db="EMBL/GenBank/DDBJ databases">
        <authorList>
            <person name="Chevrot R."/>
        </authorList>
    </citation>
    <scope>NUCLEOTIDE SEQUENCE [LARGE SCALE GENOMIC DNA]</scope>
</reference>
<evidence type="ECO:0000256" key="7">
    <source>
        <dbReference type="ARBA" id="ARBA00023136"/>
    </source>
</evidence>
<evidence type="ECO:0000256" key="4">
    <source>
        <dbReference type="ARBA" id="ARBA00022544"/>
    </source>
</evidence>
<dbReference type="Gene3D" id="1.20.1740.10">
    <property type="entry name" value="Amino acid/polyamine transporter I"/>
    <property type="match status" value="1"/>
</dbReference>
<feature type="transmembrane region" description="Helical" evidence="8">
    <location>
        <begin position="12"/>
        <end position="31"/>
    </location>
</feature>
<proteinExistence type="inferred from homology"/>
<evidence type="ECO:0000256" key="3">
    <source>
        <dbReference type="ARBA" id="ARBA00022448"/>
    </source>
</evidence>
<feature type="transmembrane region" description="Helical" evidence="8">
    <location>
        <begin position="143"/>
        <end position="165"/>
    </location>
</feature>
<dbReference type="AlphaFoldDB" id="A0A383RCN5"/>
<evidence type="ECO:0000313" key="10">
    <source>
        <dbReference type="Proteomes" id="UP000304148"/>
    </source>
</evidence>